<proteinExistence type="predicted"/>
<sequence length="161" mass="18317">MFNTVFFRDTKKLNEFNIALNNRSQALQDLLEEEATTMEDNWKAGKYGKPDRSVKDKKGKTITDVQEQRNRWVDYSEELLNKPAPLNPPDIETAPTDLPIDVTPPTIEEIKMTIRQIKCGKAAGPDIIPAEALKSDVEVTASMIHTLFGKIWEEERVPMTD</sequence>
<evidence type="ECO:0000256" key="1">
    <source>
        <dbReference type="SAM" id="MobiDB-lite"/>
    </source>
</evidence>
<keyword evidence="3" id="KW-1185">Reference proteome</keyword>
<dbReference type="EMBL" id="UZAK01034903">
    <property type="protein sequence ID" value="VDP47616.1"/>
    <property type="molecule type" value="Genomic_DNA"/>
</dbReference>
<evidence type="ECO:0000313" key="3">
    <source>
        <dbReference type="Proteomes" id="UP000279833"/>
    </source>
</evidence>
<name>A0A183KAW3_9TREM</name>
<evidence type="ECO:0000313" key="4">
    <source>
        <dbReference type="WBParaSite" id="SCUD_0001215101-mRNA-1"/>
    </source>
</evidence>
<protein>
    <submittedName>
        <fullName evidence="2 4">Uncharacterized protein</fullName>
    </submittedName>
</protein>
<organism evidence="4">
    <name type="scientific">Schistosoma curassoni</name>
    <dbReference type="NCBI Taxonomy" id="6186"/>
    <lineage>
        <taxon>Eukaryota</taxon>
        <taxon>Metazoa</taxon>
        <taxon>Spiralia</taxon>
        <taxon>Lophotrochozoa</taxon>
        <taxon>Platyhelminthes</taxon>
        <taxon>Trematoda</taxon>
        <taxon>Digenea</taxon>
        <taxon>Strigeidida</taxon>
        <taxon>Schistosomatoidea</taxon>
        <taxon>Schistosomatidae</taxon>
        <taxon>Schistosoma</taxon>
    </lineage>
</organism>
<dbReference type="WBParaSite" id="SCUD_0001215101-mRNA-1">
    <property type="protein sequence ID" value="SCUD_0001215101-mRNA-1"/>
    <property type="gene ID" value="SCUD_0001215101"/>
</dbReference>
<accession>A0A183KAW3</accession>
<dbReference type="AlphaFoldDB" id="A0A183KAW3"/>
<reference evidence="2 3" key="2">
    <citation type="submission" date="2018-11" db="EMBL/GenBank/DDBJ databases">
        <authorList>
            <consortium name="Pathogen Informatics"/>
        </authorList>
    </citation>
    <scope>NUCLEOTIDE SEQUENCE [LARGE SCALE GENOMIC DNA]</scope>
    <source>
        <strain evidence="2">Dakar</strain>
        <strain evidence="3">Dakar, Senegal</strain>
    </source>
</reference>
<gene>
    <name evidence="2" type="ORF">SCUD_LOCUS12151</name>
</gene>
<reference evidence="4" key="1">
    <citation type="submission" date="2016-06" db="UniProtKB">
        <authorList>
            <consortium name="WormBaseParasite"/>
        </authorList>
    </citation>
    <scope>IDENTIFICATION</scope>
</reference>
<feature type="region of interest" description="Disordered" evidence="1">
    <location>
        <begin position="83"/>
        <end position="102"/>
    </location>
</feature>
<feature type="region of interest" description="Disordered" evidence="1">
    <location>
        <begin position="43"/>
        <end position="63"/>
    </location>
</feature>
<dbReference type="Proteomes" id="UP000279833">
    <property type="component" value="Unassembled WGS sequence"/>
</dbReference>
<evidence type="ECO:0000313" key="2">
    <source>
        <dbReference type="EMBL" id="VDP47616.1"/>
    </source>
</evidence>